<dbReference type="NCBIfam" id="TIGR02188">
    <property type="entry name" value="Ac_CoA_lig_AcsA"/>
    <property type="match status" value="1"/>
</dbReference>
<dbReference type="GO" id="GO:0003987">
    <property type="term" value="F:acetate-CoA ligase activity"/>
    <property type="evidence" value="ECO:0007669"/>
    <property type="project" value="UniProtKB-UniRule"/>
</dbReference>
<comment type="similarity">
    <text evidence="2 8">Belongs to the ATP-dependent AMP-binding enzyme family.</text>
</comment>
<evidence type="ECO:0000256" key="4">
    <source>
        <dbReference type="ARBA" id="ARBA00022598"/>
    </source>
</evidence>
<dbReference type="NCBIfam" id="NF001208">
    <property type="entry name" value="PRK00174.1"/>
    <property type="match status" value="1"/>
</dbReference>
<feature type="domain" description="AMP-binding enzyme C-terminal" evidence="10">
    <location>
        <begin position="549"/>
        <end position="627"/>
    </location>
</feature>
<evidence type="ECO:0000256" key="1">
    <source>
        <dbReference type="ARBA" id="ARBA00000131"/>
    </source>
</evidence>
<keyword evidence="6 8" id="KW-0067">ATP-binding</keyword>
<feature type="domain" description="Acetyl-coenzyme A synthetase N-terminal" evidence="11">
    <location>
        <begin position="44"/>
        <end position="100"/>
    </location>
</feature>
<dbReference type="SUPFAM" id="SSF56801">
    <property type="entry name" value="Acetyl-CoA synthetase-like"/>
    <property type="match status" value="1"/>
</dbReference>
<dbReference type="GO" id="GO:0019427">
    <property type="term" value="P:acetyl-CoA biosynthetic process from acetate"/>
    <property type="evidence" value="ECO:0007669"/>
    <property type="project" value="InterPro"/>
</dbReference>
<evidence type="ECO:0000256" key="6">
    <source>
        <dbReference type="ARBA" id="ARBA00022840"/>
    </source>
</evidence>
<evidence type="ECO:0000256" key="3">
    <source>
        <dbReference type="ARBA" id="ARBA00013275"/>
    </source>
</evidence>
<dbReference type="GO" id="GO:0016208">
    <property type="term" value="F:AMP binding"/>
    <property type="evidence" value="ECO:0007669"/>
    <property type="project" value="InterPro"/>
</dbReference>
<dbReference type="InterPro" id="IPR025110">
    <property type="entry name" value="AMP-bd_C"/>
</dbReference>
<evidence type="ECO:0000259" key="9">
    <source>
        <dbReference type="Pfam" id="PF00501"/>
    </source>
</evidence>
<proteinExistence type="inferred from homology"/>
<dbReference type="InParanoid" id="A0A5J5EVF6"/>
<dbReference type="InterPro" id="IPR045851">
    <property type="entry name" value="AMP-bd_C_sf"/>
</dbReference>
<keyword evidence="5 8" id="KW-0547">Nucleotide-binding</keyword>
<reference evidence="12 13" key="1">
    <citation type="submission" date="2019-09" db="EMBL/GenBank/DDBJ databases">
        <title>Draft genome of the ectomycorrhizal ascomycete Sphaerosporella brunnea.</title>
        <authorList>
            <consortium name="DOE Joint Genome Institute"/>
            <person name="Benucci G.M."/>
            <person name="Marozzi G."/>
            <person name="Antonielli L."/>
            <person name="Sanchez S."/>
            <person name="Marco P."/>
            <person name="Wang X."/>
            <person name="Falini L.B."/>
            <person name="Barry K."/>
            <person name="Haridas S."/>
            <person name="Lipzen A."/>
            <person name="Labutti K."/>
            <person name="Grigoriev I.V."/>
            <person name="Murat C."/>
            <person name="Martin F."/>
            <person name="Albertini E."/>
            <person name="Donnini D."/>
            <person name="Bonito G."/>
        </authorList>
    </citation>
    <scope>NUCLEOTIDE SEQUENCE [LARGE SCALE GENOMIC DNA]</scope>
    <source>
        <strain evidence="12 13">Sb_GMNB300</strain>
    </source>
</reference>
<name>A0A5J5EVF6_9PEZI</name>
<keyword evidence="13" id="KW-1185">Reference proteome</keyword>
<dbReference type="InterPro" id="IPR020845">
    <property type="entry name" value="AMP-binding_CS"/>
</dbReference>
<dbReference type="GO" id="GO:0005829">
    <property type="term" value="C:cytosol"/>
    <property type="evidence" value="ECO:0007669"/>
    <property type="project" value="TreeGrafter"/>
</dbReference>
<evidence type="ECO:0000313" key="13">
    <source>
        <dbReference type="Proteomes" id="UP000326924"/>
    </source>
</evidence>
<dbReference type="EMBL" id="VXIS01000100">
    <property type="protein sequence ID" value="KAA8905382.1"/>
    <property type="molecule type" value="Genomic_DNA"/>
</dbReference>
<dbReference type="PANTHER" id="PTHR24095:SF14">
    <property type="entry name" value="ACETYL-COENZYME A SYNTHETASE 1"/>
    <property type="match status" value="1"/>
</dbReference>
<dbReference type="InterPro" id="IPR011904">
    <property type="entry name" value="Ac_CoA_lig"/>
</dbReference>
<evidence type="ECO:0000259" key="11">
    <source>
        <dbReference type="Pfam" id="PF16177"/>
    </source>
</evidence>
<dbReference type="EC" id="6.2.1.1" evidence="3 8"/>
<evidence type="ECO:0000256" key="7">
    <source>
        <dbReference type="ARBA" id="ARBA00073617"/>
    </source>
</evidence>
<dbReference type="FunFam" id="3.40.50.12780:FF:000001">
    <property type="entry name" value="Acetyl-coenzyme A synthetase"/>
    <property type="match status" value="1"/>
</dbReference>
<feature type="domain" description="AMP-dependent synthetase/ligase" evidence="9">
    <location>
        <begin position="102"/>
        <end position="491"/>
    </location>
</feature>
<dbReference type="FunCoup" id="A0A5J5EVF6">
    <property type="interactions" value="763"/>
</dbReference>
<dbReference type="OrthoDB" id="1706066at2759"/>
<dbReference type="InterPro" id="IPR032387">
    <property type="entry name" value="ACAS_N"/>
</dbReference>
<evidence type="ECO:0000256" key="5">
    <source>
        <dbReference type="ARBA" id="ARBA00022741"/>
    </source>
</evidence>
<evidence type="ECO:0000259" key="10">
    <source>
        <dbReference type="Pfam" id="PF13193"/>
    </source>
</evidence>
<dbReference type="AlphaFoldDB" id="A0A5J5EVF6"/>
<dbReference type="PROSITE" id="PS00455">
    <property type="entry name" value="AMP_BINDING"/>
    <property type="match status" value="1"/>
</dbReference>
<protein>
    <recommendedName>
        <fullName evidence="7 8">Acetyl-coenzyme A synthetase</fullName>
        <ecNumber evidence="3 8">6.2.1.1</ecNumber>
    </recommendedName>
</protein>
<dbReference type="Gene3D" id="3.40.50.12780">
    <property type="entry name" value="N-terminal domain of ligase-like"/>
    <property type="match status" value="1"/>
</dbReference>
<sequence length="670" mass="74083">MSEGDVIPQNGPVAVEAHQVETYQIPSKYFLKHPSKPHLTLDEYKTQYRESIDNPTKFWGEKARELLHWDIPFQTVCSGSLAHGDAAWFLEGRLNACYNAVDRHALADPNRPAIIYEADEPTEGRIITYGELLRQVCKLALVLKSLGVKKGDTVAVYMPMIPEAIVALMAIVRIGAVHSVVFAGFSSESLRDRVLDANSKVVITTDEGKRGGKVIGTKRIVDDALKSCPDVRNTIVFKRTGSDVPMTRGRDLWWHEETSKFPGYCSPELMHSEDPLFLLYTSGSTGKPKGVMHTTGGYLLGAAMTGKYVFDLHPGDRLGTAGDVGWITGHTYCVYAPLLLGVTTLVFEGTPAYPNFSRYWDIIDKHQITQFYVAPTALRLLKRAGDHHINKEMASLRVLGSVGEPIAEDVWKWYHEKVGREECHIVDTYWQTETGSHVITPLGGVTPTKPGSASLPFFGMEPAIIDPVSGVELHGNDVEGVLAFKKPWPSMARTVWGTHQRYMETYLNVYPGYYFTGDGAARDHEGYYWIRGRVDDVVNVSGHRLSTAEIEAALIHHPAVAEAAVVGIADELTGQAVNAFVAIKDAFKNSPELRKDLIVQVRKSIGPFAAPKSVYVVNDLPKTRSGKIMRRILRKILSGEEDQLGDTSTLSDPTVVDSLIKTVHESRGSK</sequence>
<dbReference type="PANTHER" id="PTHR24095">
    <property type="entry name" value="ACETYL-COENZYME A SYNTHETASE"/>
    <property type="match status" value="1"/>
</dbReference>
<gene>
    <name evidence="12" type="ORF">FN846DRAFT_813058</name>
</gene>
<dbReference type="Pfam" id="PF16177">
    <property type="entry name" value="ACAS_N"/>
    <property type="match status" value="1"/>
</dbReference>
<dbReference type="Proteomes" id="UP000326924">
    <property type="component" value="Unassembled WGS sequence"/>
</dbReference>
<dbReference type="InterPro" id="IPR042099">
    <property type="entry name" value="ANL_N_sf"/>
</dbReference>
<dbReference type="CDD" id="cd05966">
    <property type="entry name" value="ACS"/>
    <property type="match status" value="1"/>
</dbReference>
<dbReference type="FunFam" id="3.30.300.30:FF:000004">
    <property type="entry name" value="Acetyl-coenzyme A synthetase"/>
    <property type="match status" value="1"/>
</dbReference>
<comment type="caution">
    <text evidence="12">The sequence shown here is derived from an EMBL/GenBank/DDBJ whole genome shotgun (WGS) entry which is preliminary data.</text>
</comment>
<dbReference type="GO" id="GO:0005524">
    <property type="term" value="F:ATP binding"/>
    <property type="evidence" value="ECO:0007669"/>
    <property type="project" value="UniProtKB-UniRule"/>
</dbReference>
<evidence type="ECO:0000256" key="8">
    <source>
        <dbReference type="RuleBase" id="RU361147"/>
    </source>
</evidence>
<comment type="catalytic activity">
    <reaction evidence="1 8">
        <text>acetate + ATP + CoA = acetyl-CoA + AMP + diphosphate</text>
        <dbReference type="Rhea" id="RHEA:23176"/>
        <dbReference type="ChEBI" id="CHEBI:30089"/>
        <dbReference type="ChEBI" id="CHEBI:30616"/>
        <dbReference type="ChEBI" id="CHEBI:33019"/>
        <dbReference type="ChEBI" id="CHEBI:57287"/>
        <dbReference type="ChEBI" id="CHEBI:57288"/>
        <dbReference type="ChEBI" id="CHEBI:456215"/>
        <dbReference type="EC" id="6.2.1.1"/>
    </reaction>
</comment>
<accession>A0A5J5EVF6</accession>
<evidence type="ECO:0000256" key="2">
    <source>
        <dbReference type="ARBA" id="ARBA00006432"/>
    </source>
</evidence>
<dbReference type="Pfam" id="PF00501">
    <property type="entry name" value="AMP-binding"/>
    <property type="match status" value="1"/>
</dbReference>
<dbReference type="Pfam" id="PF13193">
    <property type="entry name" value="AMP-binding_C"/>
    <property type="match status" value="1"/>
</dbReference>
<keyword evidence="4 8" id="KW-0436">Ligase</keyword>
<dbReference type="InterPro" id="IPR000873">
    <property type="entry name" value="AMP-dep_synth/lig_dom"/>
</dbReference>
<dbReference type="Gene3D" id="3.30.300.30">
    <property type="match status" value="1"/>
</dbReference>
<organism evidence="12 13">
    <name type="scientific">Sphaerosporella brunnea</name>
    <dbReference type="NCBI Taxonomy" id="1250544"/>
    <lineage>
        <taxon>Eukaryota</taxon>
        <taxon>Fungi</taxon>
        <taxon>Dikarya</taxon>
        <taxon>Ascomycota</taxon>
        <taxon>Pezizomycotina</taxon>
        <taxon>Pezizomycetes</taxon>
        <taxon>Pezizales</taxon>
        <taxon>Pyronemataceae</taxon>
        <taxon>Sphaerosporella</taxon>
    </lineage>
</organism>
<evidence type="ECO:0000313" key="12">
    <source>
        <dbReference type="EMBL" id="KAA8905382.1"/>
    </source>
</evidence>